<dbReference type="EMBL" id="VUJU01005170">
    <property type="protein sequence ID" value="KAF0752081.1"/>
    <property type="molecule type" value="Genomic_DNA"/>
</dbReference>
<evidence type="ECO:0000313" key="1">
    <source>
        <dbReference type="EMBL" id="KAF0752081.1"/>
    </source>
</evidence>
<keyword evidence="2" id="KW-1185">Reference proteome</keyword>
<accession>A0A6G0YAQ7</accession>
<evidence type="ECO:0000313" key="2">
    <source>
        <dbReference type="Proteomes" id="UP000478052"/>
    </source>
</evidence>
<protein>
    <submittedName>
        <fullName evidence="1">THAP-type domain-containing protein</fullName>
    </submittedName>
</protein>
<name>A0A6G0YAQ7_APHCR</name>
<gene>
    <name evidence="1" type="ORF">FWK35_00022814</name>
</gene>
<sequence>MLPEILYPAVVTRCDCRCRFFFKKLIPVLQCPNYIKALIGESNNINGHAYCQKNKKSFNNLTNIKNRGGLQLASESVFKIVKLTEIL</sequence>
<reference evidence="1 2" key="1">
    <citation type="submission" date="2019-08" db="EMBL/GenBank/DDBJ databases">
        <title>Whole genome of Aphis craccivora.</title>
        <authorList>
            <person name="Voronova N.V."/>
            <person name="Shulinski R.S."/>
            <person name="Bandarenka Y.V."/>
            <person name="Zhorov D.G."/>
            <person name="Warner D."/>
        </authorList>
    </citation>
    <scope>NUCLEOTIDE SEQUENCE [LARGE SCALE GENOMIC DNA]</scope>
    <source>
        <strain evidence="1">180601</strain>
        <tissue evidence="1">Whole Body</tissue>
    </source>
</reference>
<organism evidence="1 2">
    <name type="scientific">Aphis craccivora</name>
    <name type="common">Cowpea aphid</name>
    <dbReference type="NCBI Taxonomy" id="307492"/>
    <lineage>
        <taxon>Eukaryota</taxon>
        <taxon>Metazoa</taxon>
        <taxon>Ecdysozoa</taxon>
        <taxon>Arthropoda</taxon>
        <taxon>Hexapoda</taxon>
        <taxon>Insecta</taxon>
        <taxon>Pterygota</taxon>
        <taxon>Neoptera</taxon>
        <taxon>Paraneoptera</taxon>
        <taxon>Hemiptera</taxon>
        <taxon>Sternorrhyncha</taxon>
        <taxon>Aphidomorpha</taxon>
        <taxon>Aphidoidea</taxon>
        <taxon>Aphididae</taxon>
        <taxon>Aphidini</taxon>
        <taxon>Aphis</taxon>
        <taxon>Aphis</taxon>
    </lineage>
</organism>
<dbReference type="AlphaFoldDB" id="A0A6G0YAQ7"/>
<proteinExistence type="predicted"/>
<comment type="caution">
    <text evidence="1">The sequence shown here is derived from an EMBL/GenBank/DDBJ whole genome shotgun (WGS) entry which is preliminary data.</text>
</comment>
<dbReference type="Proteomes" id="UP000478052">
    <property type="component" value="Unassembled WGS sequence"/>
</dbReference>